<dbReference type="GO" id="GO:0006508">
    <property type="term" value="P:proteolysis"/>
    <property type="evidence" value="ECO:0007669"/>
    <property type="project" value="UniProtKB-KW"/>
</dbReference>
<comment type="similarity">
    <text evidence="6">Belongs to the UPF0758 family.</text>
</comment>
<evidence type="ECO:0000256" key="6">
    <source>
        <dbReference type="RuleBase" id="RU003797"/>
    </source>
</evidence>
<comment type="caution">
    <text evidence="8">The sequence shown here is derived from an EMBL/GenBank/DDBJ whole genome shotgun (WGS) entry which is preliminary data.</text>
</comment>
<dbReference type="InterPro" id="IPR025657">
    <property type="entry name" value="RadC_JAB"/>
</dbReference>
<dbReference type="PANTHER" id="PTHR30471">
    <property type="entry name" value="DNA REPAIR PROTEIN RADC"/>
    <property type="match status" value="1"/>
</dbReference>
<dbReference type="SUPFAM" id="SSF102712">
    <property type="entry name" value="JAB1/MPN domain"/>
    <property type="match status" value="1"/>
</dbReference>
<dbReference type="GO" id="GO:0046872">
    <property type="term" value="F:metal ion binding"/>
    <property type="evidence" value="ECO:0007669"/>
    <property type="project" value="UniProtKB-KW"/>
</dbReference>
<dbReference type="PANTHER" id="PTHR30471:SF3">
    <property type="entry name" value="UPF0758 PROTEIN YEES-RELATED"/>
    <property type="match status" value="1"/>
</dbReference>
<reference evidence="8 9" key="1">
    <citation type="submission" date="2019-08" db="EMBL/GenBank/DDBJ databases">
        <title>Whole genome sequencing of chitin degrading bacteria Chitinophaga pinensis YS16.</title>
        <authorList>
            <person name="Singh R.P."/>
            <person name="Manchanda G."/>
            <person name="Maurya I.K."/>
            <person name="Joshi N.K."/>
            <person name="Srivastava A.K."/>
        </authorList>
    </citation>
    <scope>NUCLEOTIDE SEQUENCE [LARGE SCALE GENOMIC DNA]</scope>
    <source>
        <strain evidence="8 9">YS-16</strain>
    </source>
</reference>
<evidence type="ECO:0000256" key="1">
    <source>
        <dbReference type="ARBA" id="ARBA00022670"/>
    </source>
</evidence>
<dbReference type="CDD" id="cd08071">
    <property type="entry name" value="MPN_DUF2466"/>
    <property type="match status" value="1"/>
</dbReference>
<evidence type="ECO:0000313" key="9">
    <source>
        <dbReference type="Proteomes" id="UP000318815"/>
    </source>
</evidence>
<name>A0A5C6LR64_9BACT</name>
<dbReference type="InterPro" id="IPR001405">
    <property type="entry name" value="UPF0758"/>
</dbReference>
<dbReference type="OrthoDB" id="9804482at2"/>
<keyword evidence="2" id="KW-0479">Metal-binding</keyword>
<dbReference type="InterPro" id="IPR020891">
    <property type="entry name" value="UPF0758_CS"/>
</dbReference>
<keyword evidence="9" id="KW-1185">Reference proteome</keyword>
<dbReference type="Pfam" id="PF04002">
    <property type="entry name" value="RadC"/>
    <property type="match status" value="1"/>
</dbReference>
<protein>
    <submittedName>
        <fullName evidence="8">JAB domain-containing protein</fullName>
    </submittedName>
</protein>
<feature type="domain" description="MPN" evidence="7">
    <location>
        <begin position="114"/>
        <end position="236"/>
    </location>
</feature>
<dbReference type="EMBL" id="VOHS01000013">
    <property type="protein sequence ID" value="TWV99692.1"/>
    <property type="molecule type" value="Genomic_DNA"/>
</dbReference>
<dbReference type="NCBIfam" id="NF000642">
    <property type="entry name" value="PRK00024.1"/>
    <property type="match status" value="1"/>
</dbReference>
<proteinExistence type="inferred from homology"/>
<dbReference type="AlphaFoldDB" id="A0A5C6LR64"/>
<dbReference type="Gene3D" id="3.40.140.10">
    <property type="entry name" value="Cytidine Deaminase, domain 2"/>
    <property type="match status" value="1"/>
</dbReference>
<dbReference type="PROSITE" id="PS01302">
    <property type="entry name" value="UPF0758"/>
    <property type="match status" value="1"/>
</dbReference>
<sequence>MEGTVNPVSAHVAIKNWPEDDQPREKLINKGTHALSDAELLAILLNDGYKQKSALTLAQEVLRSASNNLGEMGKLTLEQLKKIQGIGTAKATKIIAAMELARRRQAGYMHQKRTIRQGRDAALYFKPLLGDALLESFHVLYLNHASRVLQHRCISIGGITGTIVDPKVIFREALELGATQIILCHNHPSGNLRPSTADIQITEKLKAAGRLLDISVLDHIIVSEAGYCSMVEDGFII</sequence>
<evidence type="ECO:0000313" key="8">
    <source>
        <dbReference type="EMBL" id="TWV99692.1"/>
    </source>
</evidence>
<keyword evidence="1" id="KW-0645">Protease</keyword>
<keyword evidence="5" id="KW-0482">Metalloprotease</keyword>
<dbReference type="NCBIfam" id="TIGR00608">
    <property type="entry name" value="radc"/>
    <property type="match status" value="1"/>
</dbReference>
<evidence type="ECO:0000256" key="5">
    <source>
        <dbReference type="ARBA" id="ARBA00023049"/>
    </source>
</evidence>
<dbReference type="PROSITE" id="PS50249">
    <property type="entry name" value="MPN"/>
    <property type="match status" value="1"/>
</dbReference>
<dbReference type="GO" id="GO:0008237">
    <property type="term" value="F:metallopeptidase activity"/>
    <property type="evidence" value="ECO:0007669"/>
    <property type="project" value="UniProtKB-KW"/>
</dbReference>
<dbReference type="Pfam" id="PF20582">
    <property type="entry name" value="UPF0758_N"/>
    <property type="match status" value="1"/>
</dbReference>
<evidence type="ECO:0000256" key="3">
    <source>
        <dbReference type="ARBA" id="ARBA00022801"/>
    </source>
</evidence>
<dbReference type="RefSeq" id="WP_146305816.1">
    <property type="nucleotide sequence ID" value="NZ_VOHS01000013.1"/>
</dbReference>
<dbReference type="InterPro" id="IPR037518">
    <property type="entry name" value="MPN"/>
</dbReference>
<evidence type="ECO:0000256" key="2">
    <source>
        <dbReference type="ARBA" id="ARBA00022723"/>
    </source>
</evidence>
<keyword evidence="4" id="KW-0862">Zinc</keyword>
<keyword evidence="3" id="KW-0378">Hydrolase</keyword>
<gene>
    <name evidence="8" type="ORF">FEF09_14670</name>
</gene>
<organism evidence="8 9">
    <name type="scientific">Chitinophaga pinensis</name>
    <dbReference type="NCBI Taxonomy" id="79329"/>
    <lineage>
        <taxon>Bacteria</taxon>
        <taxon>Pseudomonadati</taxon>
        <taxon>Bacteroidota</taxon>
        <taxon>Chitinophagia</taxon>
        <taxon>Chitinophagales</taxon>
        <taxon>Chitinophagaceae</taxon>
        <taxon>Chitinophaga</taxon>
    </lineage>
</organism>
<evidence type="ECO:0000256" key="4">
    <source>
        <dbReference type="ARBA" id="ARBA00022833"/>
    </source>
</evidence>
<dbReference type="Proteomes" id="UP000318815">
    <property type="component" value="Unassembled WGS sequence"/>
</dbReference>
<dbReference type="InterPro" id="IPR046778">
    <property type="entry name" value="UPF0758_N"/>
</dbReference>
<evidence type="ECO:0000259" key="7">
    <source>
        <dbReference type="PROSITE" id="PS50249"/>
    </source>
</evidence>
<accession>A0A5C6LR64</accession>